<keyword evidence="2" id="KW-0238">DNA-binding</keyword>
<keyword evidence="1" id="KW-0805">Transcription regulation</keyword>
<dbReference type="PANTHER" id="PTHR43537">
    <property type="entry name" value="TRANSCRIPTIONAL REGULATOR, GNTR FAMILY"/>
    <property type="match status" value="1"/>
</dbReference>
<dbReference type="PANTHER" id="PTHR43537:SF5">
    <property type="entry name" value="UXU OPERON TRANSCRIPTIONAL REGULATOR"/>
    <property type="match status" value="1"/>
</dbReference>
<gene>
    <name evidence="5" type="ORF">CE457_04250</name>
</gene>
<evidence type="ECO:0000256" key="3">
    <source>
        <dbReference type="ARBA" id="ARBA00023163"/>
    </source>
</evidence>
<dbReference type="SMART" id="SM00895">
    <property type="entry name" value="FCD"/>
    <property type="match status" value="1"/>
</dbReference>
<dbReference type="SMART" id="SM00345">
    <property type="entry name" value="HTH_GNTR"/>
    <property type="match status" value="1"/>
</dbReference>
<name>A0ABX4GCX2_9GAMM</name>
<reference evidence="5 6" key="1">
    <citation type="submission" date="2017-07" db="EMBL/GenBank/DDBJ databases">
        <title>Shotgun whole genome sequences of three halophilic bacterial isolates.</title>
        <authorList>
            <person name="Pozzo T."/>
            <person name="Higdon S.M."/>
            <person name="Quillaguaman J."/>
        </authorList>
    </citation>
    <scope>NUCLEOTIDE SEQUENCE [LARGE SCALE GENOMIC DNA]</scope>
    <source>
        <strain evidence="5 6">LC1</strain>
    </source>
</reference>
<dbReference type="Pfam" id="PF07729">
    <property type="entry name" value="FCD"/>
    <property type="match status" value="1"/>
</dbReference>
<protein>
    <submittedName>
        <fullName evidence="5">FadR family transcriptional regulator</fullName>
    </submittedName>
</protein>
<organism evidence="5 6">
    <name type="scientific">Vreelandella boliviensis LC1</name>
    <dbReference type="NCBI Taxonomy" id="1072583"/>
    <lineage>
        <taxon>Bacteria</taxon>
        <taxon>Pseudomonadati</taxon>
        <taxon>Pseudomonadota</taxon>
        <taxon>Gammaproteobacteria</taxon>
        <taxon>Oceanospirillales</taxon>
        <taxon>Halomonadaceae</taxon>
        <taxon>Vreelandella</taxon>
    </lineage>
</organism>
<dbReference type="Proteomes" id="UP000216538">
    <property type="component" value="Unassembled WGS sequence"/>
</dbReference>
<dbReference type="InterPro" id="IPR036388">
    <property type="entry name" value="WH-like_DNA-bd_sf"/>
</dbReference>
<evidence type="ECO:0000256" key="1">
    <source>
        <dbReference type="ARBA" id="ARBA00023015"/>
    </source>
</evidence>
<dbReference type="PROSITE" id="PS50949">
    <property type="entry name" value="HTH_GNTR"/>
    <property type="match status" value="1"/>
</dbReference>
<evidence type="ECO:0000313" key="5">
    <source>
        <dbReference type="EMBL" id="OZT75610.1"/>
    </source>
</evidence>
<dbReference type="RefSeq" id="WP_083825749.1">
    <property type="nucleotide sequence ID" value="NZ_JH393257.1"/>
</dbReference>
<accession>A0ABX4GCX2</accession>
<dbReference type="SUPFAM" id="SSF48008">
    <property type="entry name" value="GntR ligand-binding domain-like"/>
    <property type="match status" value="1"/>
</dbReference>
<dbReference type="InterPro" id="IPR036390">
    <property type="entry name" value="WH_DNA-bd_sf"/>
</dbReference>
<dbReference type="InterPro" id="IPR008920">
    <property type="entry name" value="TF_FadR/GntR_C"/>
</dbReference>
<dbReference type="Gene3D" id="1.10.10.10">
    <property type="entry name" value="Winged helix-like DNA-binding domain superfamily/Winged helix DNA-binding domain"/>
    <property type="match status" value="1"/>
</dbReference>
<comment type="caution">
    <text evidence="5">The sequence shown here is derived from an EMBL/GenBank/DDBJ whole genome shotgun (WGS) entry which is preliminary data.</text>
</comment>
<dbReference type="EMBL" id="NPEY01000002">
    <property type="protein sequence ID" value="OZT75610.1"/>
    <property type="molecule type" value="Genomic_DNA"/>
</dbReference>
<dbReference type="CDD" id="cd07377">
    <property type="entry name" value="WHTH_GntR"/>
    <property type="match status" value="1"/>
</dbReference>
<evidence type="ECO:0000259" key="4">
    <source>
        <dbReference type="PROSITE" id="PS50949"/>
    </source>
</evidence>
<sequence>MSQKRSDQIAEGLRQRILSGELPLGARLENESALTARFSTSKWTLREALKSLETQGLVRVKSGPGGGAGVTEVSADTANEMLWNFCFSRDLSIPDIYALRKLLEPALARQVTPLLSEEALAQLTATAGRCCSYRRDGRGVSERQDEINFHNLLAAASPNPLLRFLIEFLNGLLLKVVVAQQYDPALTGIDLNYYGHDYHLDLIEAFRARDAERAAQLMYDHMEAAEDYMAKVAAVAECGRPSNDSSEDPRCP</sequence>
<evidence type="ECO:0000313" key="6">
    <source>
        <dbReference type="Proteomes" id="UP000216538"/>
    </source>
</evidence>
<feature type="domain" description="HTH gntR-type" evidence="4">
    <location>
        <begin position="3"/>
        <end position="73"/>
    </location>
</feature>
<evidence type="ECO:0000256" key="2">
    <source>
        <dbReference type="ARBA" id="ARBA00023125"/>
    </source>
</evidence>
<dbReference type="Gene3D" id="1.20.120.530">
    <property type="entry name" value="GntR ligand-binding domain-like"/>
    <property type="match status" value="1"/>
</dbReference>
<dbReference type="InterPro" id="IPR011711">
    <property type="entry name" value="GntR_C"/>
</dbReference>
<dbReference type="InterPro" id="IPR000524">
    <property type="entry name" value="Tscrpt_reg_HTH_GntR"/>
</dbReference>
<keyword evidence="3" id="KW-0804">Transcription</keyword>
<dbReference type="PRINTS" id="PR00035">
    <property type="entry name" value="HTHGNTR"/>
</dbReference>
<dbReference type="Pfam" id="PF00392">
    <property type="entry name" value="GntR"/>
    <property type="match status" value="1"/>
</dbReference>
<dbReference type="SUPFAM" id="SSF46785">
    <property type="entry name" value="Winged helix' DNA-binding domain"/>
    <property type="match status" value="1"/>
</dbReference>
<keyword evidence="6" id="KW-1185">Reference proteome</keyword>
<proteinExistence type="predicted"/>